<organism evidence="1">
    <name type="scientific">Chaetoceros debilis</name>
    <dbReference type="NCBI Taxonomy" id="122233"/>
    <lineage>
        <taxon>Eukaryota</taxon>
        <taxon>Sar</taxon>
        <taxon>Stramenopiles</taxon>
        <taxon>Ochrophyta</taxon>
        <taxon>Bacillariophyta</taxon>
        <taxon>Coscinodiscophyceae</taxon>
        <taxon>Chaetocerotophycidae</taxon>
        <taxon>Chaetocerotales</taxon>
        <taxon>Chaetocerotaceae</taxon>
        <taxon>Chaetoceros</taxon>
    </lineage>
</organism>
<gene>
    <name evidence="1" type="ORF">CDEB00056_LOCUS12341</name>
</gene>
<evidence type="ECO:0000313" key="1">
    <source>
        <dbReference type="EMBL" id="CAE0467489.1"/>
    </source>
</evidence>
<sequence length="138" mass="15912">MFDSRTHENFPFRSLLNNVVGDIGSAVLDFFQIIDEDDERSLIGKEISVDPMLEWENRRSNLKKKQRSSKGSMINFDRGFPVMKVKRKRRSQVAMVDTIRLQPVETVSRIARQHSSLSIYSNRSSTSVVPITVRRGLK</sequence>
<dbReference type="EMBL" id="HBIO01016006">
    <property type="protein sequence ID" value="CAE0467489.1"/>
    <property type="molecule type" value="Transcribed_RNA"/>
</dbReference>
<dbReference type="AlphaFoldDB" id="A0A7S3Q6G3"/>
<protein>
    <submittedName>
        <fullName evidence="1">Uncharacterized protein</fullName>
    </submittedName>
</protein>
<name>A0A7S3Q6G3_9STRA</name>
<proteinExistence type="predicted"/>
<reference evidence="1" key="1">
    <citation type="submission" date="2021-01" db="EMBL/GenBank/DDBJ databases">
        <authorList>
            <person name="Corre E."/>
            <person name="Pelletier E."/>
            <person name="Niang G."/>
            <person name="Scheremetjew M."/>
            <person name="Finn R."/>
            <person name="Kale V."/>
            <person name="Holt S."/>
            <person name="Cochrane G."/>
            <person name="Meng A."/>
            <person name="Brown T."/>
            <person name="Cohen L."/>
        </authorList>
    </citation>
    <scope>NUCLEOTIDE SEQUENCE</scope>
    <source>
        <strain evidence="1">MM31A-1</strain>
    </source>
</reference>
<accession>A0A7S3Q6G3</accession>